<evidence type="ECO:0000313" key="2">
    <source>
        <dbReference type="EMBL" id="TNN44716.1"/>
    </source>
</evidence>
<protein>
    <submittedName>
        <fullName evidence="2">Uncharacterized protein</fullName>
    </submittedName>
</protein>
<reference evidence="2 3" key="1">
    <citation type="submission" date="2019-03" db="EMBL/GenBank/DDBJ databases">
        <title>First draft genome of Liparis tanakae, snailfish: a comprehensive survey of snailfish specific genes.</title>
        <authorList>
            <person name="Kim W."/>
            <person name="Song I."/>
            <person name="Jeong J.-H."/>
            <person name="Kim D."/>
            <person name="Kim S."/>
            <person name="Ryu S."/>
            <person name="Song J.Y."/>
            <person name="Lee S.K."/>
        </authorList>
    </citation>
    <scope>NUCLEOTIDE SEQUENCE [LARGE SCALE GENOMIC DNA]</scope>
    <source>
        <tissue evidence="2">Muscle</tissue>
    </source>
</reference>
<dbReference type="EMBL" id="SRLO01000888">
    <property type="protein sequence ID" value="TNN44716.1"/>
    <property type="molecule type" value="Genomic_DNA"/>
</dbReference>
<organism evidence="2 3">
    <name type="scientific">Liparis tanakae</name>
    <name type="common">Tanaka's snailfish</name>
    <dbReference type="NCBI Taxonomy" id="230148"/>
    <lineage>
        <taxon>Eukaryota</taxon>
        <taxon>Metazoa</taxon>
        <taxon>Chordata</taxon>
        <taxon>Craniata</taxon>
        <taxon>Vertebrata</taxon>
        <taxon>Euteleostomi</taxon>
        <taxon>Actinopterygii</taxon>
        <taxon>Neopterygii</taxon>
        <taxon>Teleostei</taxon>
        <taxon>Neoteleostei</taxon>
        <taxon>Acanthomorphata</taxon>
        <taxon>Eupercaria</taxon>
        <taxon>Perciformes</taxon>
        <taxon>Cottioidei</taxon>
        <taxon>Cottales</taxon>
        <taxon>Liparidae</taxon>
        <taxon>Liparis</taxon>
    </lineage>
</organism>
<dbReference type="Proteomes" id="UP000314294">
    <property type="component" value="Unassembled WGS sequence"/>
</dbReference>
<evidence type="ECO:0000256" key="1">
    <source>
        <dbReference type="SAM" id="MobiDB-lite"/>
    </source>
</evidence>
<gene>
    <name evidence="2" type="ORF">EYF80_045098</name>
</gene>
<proteinExistence type="predicted"/>
<sequence>MSPRLLASSPPLYNPSMDSILRRAVAQSEIKNIAKFILGFFSTDMLTGSGYTAPTRRVLVTAQQAGSEVLAGRLEARDQRRCGTSGAQDPWPGRHGPQKAAPADRRVLVGEARPVGALEEAGAPPLLLLDGRQMLL</sequence>
<evidence type="ECO:0000313" key="3">
    <source>
        <dbReference type="Proteomes" id="UP000314294"/>
    </source>
</evidence>
<keyword evidence="3" id="KW-1185">Reference proteome</keyword>
<comment type="caution">
    <text evidence="2">The sequence shown here is derived from an EMBL/GenBank/DDBJ whole genome shotgun (WGS) entry which is preliminary data.</text>
</comment>
<accession>A0A4Z2FU25</accession>
<dbReference type="AlphaFoldDB" id="A0A4Z2FU25"/>
<feature type="region of interest" description="Disordered" evidence="1">
    <location>
        <begin position="75"/>
        <end position="104"/>
    </location>
</feature>
<name>A0A4Z2FU25_9TELE</name>